<dbReference type="AlphaFoldDB" id="A0AAD6TU82"/>
<feature type="chain" id="PRO_5042001798" description="cutinase" evidence="10">
    <location>
        <begin position="22"/>
        <end position="290"/>
    </location>
</feature>
<evidence type="ECO:0000256" key="3">
    <source>
        <dbReference type="ARBA" id="ARBA00013095"/>
    </source>
</evidence>
<evidence type="ECO:0000256" key="1">
    <source>
        <dbReference type="ARBA" id="ARBA00004613"/>
    </source>
</evidence>
<dbReference type="InterPro" id="IPR000675">
    <property type="entry name" value="Cutinase/axe"/>
</dbReference>
<keyword evidence="12" id="KW-1185">Reference proteome</keyword>
<dbReference type="PANTHER" id="PTHR48250">
    <property type="entry name" value="CUTINASE 2-RELATED"/>
    <property type="match status" value="1"/>
</dbReference>
<comment type="subcellular location">
    <subcellularLocation>
        <location evidence="1">Secreted</location>
    </subcellularLocation>
</comment>
<dbReference type="GO" id="GO:0005576">
    <property type="term" value="C:extracellular region"/>
    <property type="evidence" value="ECO:0007669"/>
    <property type="project" value="UniProtKB-SubCell"/>
</dbReference>
<protein>
    <recommendedName>
        <fullName evidence="3">cutinase</fullName>
        <ecNumber evidence="3">3.1.1.74</ecNumber>
    </recommendedName>
</protein>
<dbReference type="SUPFAM" id="SSF53474">
    <property type="entry name" value="alpha/beta-Hydrolases"/>
    <property type="match status" value="1"/>
</dbReference>
<dbReference type="InterPro" id="IPR011150">
    <property type="entry name" value="Cutinase_monf"/>
</dbReference>
<evidence type="ECO:0000256" key="6">
    <source>
        <dbReference type="ARBA" id="ARBA00022801"/>
    </source>
</evidence>
<keyword evidence="4" id="KW-0964">Secreted</keyword>
<dbReference type="GO" id="GO:0016052">
    <property type="term" value="P:carbohydrate catabolic process"/>
    <property type="evidence" value="ECO:0007669"/>
    <property type="project" value="TreeGrafter"/>
</dbReference>
<evidence type="ECO:0000256" key="2">
    <source>
        <dbReference type="ARBA" id="ARBA00007534"/>
    </source>
</evidence>
<evidence type="ECO:0000256" key="4">
    <source>
        <dbReference type="ARBA" id="ARBA00022525"/>
    </source>
</evidence>
<dbReference type="PANTHER" id="PTHR48250:SF3">
    <property type="entry name" value="CUTINASE 1-RELATED"/>
    <property type="match status" value="1"/>
</dbReference>
<dbReference type="EMBL" id="JARJCN010000066">
    <property type="protein sequence ID" value="KAJ7078439.1"/>
    <property type="molecule type" value="Genomic_DNA"/>
</dbReference>
<dbReference type="Gene3D" id="3.40.50.1820">
    <property type="entry name" value="alpha/beta hydrolase"/>
    <property type="match status" value="1"/>
</dbReference>
<comment type="caution">
    <text evidence="11">The sequence shown here is derived from an EMBL/GenBank/DDBJ whole genome shotgun (WGS) entry which is preliminary data.</text>
</comment>
<dbReference type="EC" id="3.1.1.74" evidence="3"/>
<evidence type="ECO:0000256" key="7">
    <source>
        <dbReference type="ARBA" id="ARBA00023157"/>
    </source>
</evidence>
<dbReference type="Proteomes" id="UP001222325">
    <property type="component" value="Unassembled WGS sequence"/>
</dbReference>
<evidence type="ECO:0000256" key="9">
    <source>
        <dbReference type="PIRSR" id="PIRSR611150-2"/>
    </source>
</evidence>
<name>A0AAD6TU82_9AGAR</name>
<keyword evidence="7 9" id="KW-1015">Disulfide bond</keyword>
<feature type="signal peptide" evidence="10">
    <location>
        <begin position="1"/>
        <end position="21"/>
    </location>
</feature>
<reference evidence="11" key="1">
    <citation type="submission" date="2023-03" db="EMBL/GenBank/DDBJ databases">
        <title>Massive genome expansion in bonnet fungi (Mycena s.s.) driven by repeated elements and novel gene families across ecological guilds.</title>
        <authorList>
            <consortium name="Lawrence Berkeley National Laboratory"/>
            <person name="Harder C.B."/>
            <person name="Miyauchi S."/>
            <person name="Viragh M."/>
            <person name="Kuo A."/>
            <person name="Thoen E."/>
            <person name="Andreopoulos B."/>
            <person name="Lu D."/>
            <person name="Skrede I."/>
            <person name="Drula E."/>
            <person name="Henrissat B."/>
            <person name="Morin E."/>
            <person name="Kohler A."/>
            <person name="Barry K."/>
            <person name="LaButti K."/>
            <person name="Morin E."/>
            <person name="Salamov A."/>
            <person name="Lipzen A."/>
            <person name="Mereny Z."/>
            <person name="Hegedus B."/>
            <person name="Baldrian P."/>
            <person name="Stursova M."/>
            <person name="Weitz H."/>
            <person name="Taylor A."/>
            <person name="Grigoriev I.V."/>
            <person name="Nagy L.G."/>
            <person name="Martin F."/>
            <person name="Kauserud H."/>
        </authorList>
    </citation>
    <scope>NUCLEOTIDE SEQUENCE</scope>
    <source>
        <strain evidence="11">CBHHK173m</strain>
    </source>
</reference>
<evidence type="ECO:0000256" key="10">
    <source>
        <dbReference type="SAM" id="SignalP"/>
    </source>
</evidence>
<keyword evidence="6" id="KW-0378">Hydrolase</keyword>
<organism evidence="11 12">
    <name type="scientific">Mycena belliarum</name>
    <dbReference type="NCBI Taxonomy" id="1033014"/>
    <lineage>
        <taxon>Eukaryota</taxon>
        <taxon>Fungi</taxon>
        <taxon>Dikarya</taxon>
        <taxon>Basidiomycota</taxon>
        <taxon>Agaricomycotina</taxon>
        <taxon>Agaricomycetes</taxon>
        <taxon>Agaricomycetidae</taxon>
        <taxon>Agaricales</taxon>
        <taxon>Marasmiineae</taxon>
        <taxon>Mycenaceae</taxon>
        <taxon>Mycena</taxon>
    </lineage>
</organism>
<comment type="catalytic activity">
    <reaction evidence="8">
        <text>cutin + H2O = cutin monomers.</text>
        <dbReference type="EC" id="3.1.1.74"/>
    </reaction>
</comment>
<evidence type="ECO:0000313" key="12">
    <source>
        <dbReference type="Proteomes" id="UP001222325"/>
    </source>
</evidence>
<proteinExistence type="inferred from homology"/>
<sequence length="290" mass="30194">MKYSISATLLTFAASALLSSALPVQEKRLFGSDTADGMSDVLLGDENCKDMAVIFARGTFDSGNIGVWVGPQFKAALESRIPSLAFQGVEAADYPATLGTYLGEDGGSDTGAASLAAMVADYVNFCPKSTVVVSGWSQGARVAHKALALMTPKVRAKVAGLAVFGDPHALFSSDPVPKGIAFHSECFTGSLLDPLCSKLPGDFKFPTSIADITGPFSALPGLVSGAEEAKAAASLVLRFPGQLLSARKAFTDALTDTSKMQRLLLSPQHFMYGNKGLTGKAADFVAGLKK</sequence>
<evidence type="ECO:0000313" key="11">
    <source>
        <dbReference type="EMBL" id="KAJ7078439.1"/>
    </source>
</evidence>
<comment type="similarity">
    <text evidence="2">Belongs to the cutinase family.</text>
</comment>
<evidence type="ECO:0000256" key="5">
    <source>
        <dbReference type="ARBA" id="ARBA00022729"/>
    </source>
</evidence>
<dbReference type="SMART" id="SM01110">
    <property type="entry name" value="Cutinase"/>
    <property type="match status" value="1"/>
</dbReference>
<dbReference type="Pfam" id="PF01083">
    <property type="entry name" value="Cutinase"/>
    <property type="match status" value="1"/>
</dbReference>
<keyword evidence="5 10" id="KW-0732">Signal</keyword>
<dbReference type="GO" id="GO:0050525">
    <property type="term" value="F:cutinase activity"/>
    <property type="evidence" value="ECO:0007669"/>
    <property type="project" value="UniProtKB-EC"/>
</dbReference>
<dbReference type="InterPro" id="IPR029058">
    <property type="entry name" value="AB_hydrolase_fold"/>
</dbReference>
<feature type="disulfide bond" evidence="9">
    <location>
        <begin position="48"/>
        <end position="126"/>
    </location>
</feature>
<gene>
    <name evidence="11" type="ORF">B0H15DRAFT_804850</name>
</gene>
<accession>A0AAD6TU82</accession>
<evidence type="ECO:0000256" key="8">
    <source>
        <dbReference type="ARBA" id="ARBA00034045"/>
    </source>
</evidence>